<accession>A0A5B7GWY6</accession>
<gene>
    <name evidence="1" type="ORF">E2C01_058973</name>
</gene>
<name>A0A5B7GWY6_PORTR</name>
<organism evidence="1 2">
    <name type="scientific">Portunus trituberculatus</name>
    <name type="common">Swimming crab</name>
    <name type="synonym">Neptunus trituberculatus</name>
    <dbReference type="NCBI Taxonomy" id="210409"/>
    <lineage>
        <taxon>Eukaryota</taxon>
        <taxon>Metazoa</taxon>
        <taxon>Ecdysozoa</taxon>
        <taxon>Arthropoda</taxon>
        <taxon>Crustacea</taxon>
        <taxon>Multicrustacea</taxon>
        <taxon>Malacostraca</taxon>
        <taxon>Eumalacostraca</taxon>
        <taxon>Eucarida</taxon>
        <taxon>Decapoda</taxon>
        <taxon>Pleocyemata</taxon>
        <taxon>Brachyura</taxon>
        <taxon>Eubrachyura</taxon>
        <taxon>Portunoidea</taxon>
        <taxon>Portunidae</taxon>
        <taxon>Portuninae</taxon>
        <taxon>Portunus</taxon>
    </lineage>
</organism>
<keyword evidence="2" id="KW-1185">Reference proteome</keyword>
<evidence type="ECO:0000313" key="2">
    <source>
        <dbReference type="Proteomes" id="UP000324222"/>
    </source>
</evidence>
<reference evidence="1 2" key="1">
    <citation type="submission" date="2019-05" db="EMBL/GenBank/DDBJ databases">
        <title>Another draft genome of Portunus trituberculatus and its Hox gene families provides insights of decapod evolution.</title>
        <authorList>
            <person name="Jeong J.-H."/>
            <person name="Song I."/>
            <person name="Kim S."/>
            <person name="Choi T."/>
            <person name="Kim D."/>
            <person name="Ryu S."/>
            <person name="Kim W."/>
        </authorList>
    </citation>
    <scope>NUCLEOTIDE SEQUENCE [LARGE SCALE GENOMIC DNA]</scope>
    <source>
        <tissue evidence="1">Muscle</tissue>
    </source>
</reference>
<dbReference type="Proteomes" id="UP000324222">
    <property type="component" value="Unassembled WGS sequence"/>
</dbReference>
<dbReference type="EMBL" id="VSRR010022652">
    <property type="protein sequence ID" value="MPC64851.1"/>
    <property type="molecule type" value="Genomic_DNA"/>
</dbReference>
<evidence type="ECO:0000313" key="1">
    <source>
        <dbReference type="EMBL" id="MPC64851.1"/>
    </source>
</evidence>
<proteinExistence type="predicted"/>
<sequence length="9" mass="997">MSRLASHPV</sequence>
<comment type="caution">
    <text evidence="1">The sequence shown here is derived from an EMBL/GenBank/DDBJ whole genome shotgun (WGS) entry which is preliminary data.</text>
</comment>
<protein>
    <submittedName>
        <fullName evidence="1">Uncharacterized protein</fullName>
    </submittedName>
</protein>